<dbReference type="EMBL" id="BART01001230">
    <property type="protein sequence ID" value="GAG64915.1"/>
    <property type="molecule type" value="Genomic_DNA"/>
</dbReference>
<evidence type="ECO:0000313" key="1">
    <source>
        <dbReference type="EMBL" id="GAG64915.1"/>
    </source>
</evidence>
<accession>X0Z6E6</accession>
<sequence>MIPEGDPDWNDEKAIEELIDYYWYSISVGSYDFAKIRCIPDGDAYNVVEEYEDLNNSNLEFIVNYNWIKIIEDEAIVSIDLIIIKSNESEVVCDYIMYLTKSSSITVNWILK</sequence>
<reference evidence="1" key="1">
    <citation type="journal article" date="2014" name="Front. Microbiol.">
        <title>High frequency of phylogenetically diverse reductive dehalogenase-homologous genes in deep subseafloor sedimentary metagenomes.</title>
        <authorList>
            <person name="Kawai M."/>
            <person name="Futagami T."/>
            <person name="Toyoda A."/>
            <person name="Takaki Y."/>
            <person name="Nishi S."/>
            <person name="Hori S."/>
            <person name="Arai W."/>
            <person name="Tsubouchi T."/>
            <person name="Morono Y."/>
            <person name="Uchiyama I."/>
            <person name="Ito T."/>
            <person name="Fujiyama A."/>
            <person name="Inagaki F."/>
            <person name="Takami H."/>
        </authorList>
    </citation>
    <scope>NUCLEOTIDE SEQUENCE</scope>
    <source>
        <strain evidence="1">Expedition CK06-06</strain>
    </source>
</reference>
<protein>
    <submittedName>
        <fullName evidence="1">Uncharacterized protein</fullName>
    </submittedName>
</protein>
<comment type="caution">
    <text evidence="1">The sequence shown here is derived from an EMBL/GenBank/DDBJ whole genome shotgun (WGS) entry which is preliminary data.</text>
</comment>
<organism evidence="1">
    <name type="scientific">marine sediment metagenome</name>
    <dbReference type="NCBI Taxonomy" id="412755"/>
    <lineage>
        <taxon>unclassified sequences</taxon>
        <taxon>metagenomes</taxon>
        <taxon>ecological metagenomes</taxon>
    </lineage>
</organism>
<dbReference type="AlphaFoldDB" id="X0Z6E6"/>
<name>X0Z6E6_9ZZZZ</name>
<proteinExistence type="predicted"/>
<gene>
    <name evidence="1" type="ORF">S01H4_04549</name>
</gene>